<evidence type="ECO:0000313" key="2">
    <source>
        <dbReference type="EMBL" id="MFB9906887.1"/>
    </source>
</evidence>
<feature type="chain" id="PRO_5045494596" description="Secreted protein" evidence="1">
    <location>
        <begin position="24"/>
        <end position="114"/>
    </location>
</feature>
<evidence type="ECO:0000313" key="3">
    <source>
        <dbReference type="Proteomes" id="UP001589693"/>
    </source>
</evidence>
<dbReference type="RefSeq" id="WP_377856030.1">
    <property type="nucleotide sequence ID" value="NZ_JBHLZU010000019.1"/>
</dbReference>
<dbReference type="Proteomes" id="UP001589693">
    <property type="component" value="Unassembled WGS sequence"/>
</dbReference>
<feature type="signal peptide" evidence="1">
    <location>
        <begin position="1"/>
        <end position="23"/>
    </location>
</feature>
<keyword evidence="3" id="KW-1185">Reference proteome</keyword>
<organism evidence="2 3">
    <name type="scientific">Allokutzneria oryzae</name>
    <dbReference type="NCBI Taxonomy" id="1378989"/>
    <lineage>
        <taxon>Bacteria</taxon>
        <taxon>Bacillati</taxon>
        <taxon>Actinomycetota</taxon>
        <taxon>Actinomycetes</taxon>
        <taxon>Pseudonocardiales</taxon>
        <taxon>Pseudonocardiaceae</taxon>
        <taxon>Allokutzneria</taxon>
    </lineage>
</organism>
<gene>
    <name evidence="2" type="ORF">ACFFQA_23375</name>
</gene>
<sequence length="114" mass="11631">MRKRTVTRVSLVVGALVASAAFAGGVAVAGPSAQGAAKARCEVVANKGYNASVLDKSGRKVDEIPRGKSRASACGTTTHPIGSVLECGGATRTVVRLAGTKDVYVPITCVTHRH</sequence>
<proteinExistence type="predicted"/>
<evidence type="ECO:0008006" key="4">
    <source>
        <dbReference type="Google" id="ProtNLM"/>
    </source>
</evidence>
<accession>A0ABV6A158</accession>
<name>A0ABV6A158_9PSEU</name>
<comment type="caution">
    <text evidence="2">The sequence shown here is derived from an EMBL/GenBank/DDBJ whole genome shotgun (WGS) entry which is preliminary data.</text>
</comment>
<reference evidence="2 3" key="1">
    <citation type="submission" date="2024-09" db="EMBL/GenBank/DDBJ databases">
        <authorList>
            <person name="Sun Q."/>
            <person name="Mori K."/>
        </authorList>
    </citation>
    <scope>NUCLEOTIDE SEQUENCE [LARGE SCALE GENOMIC DNA]</scope>
    <source>
        <strain evidence="2 3">TBRC 7907</strain>
    </source>
</reference>
<protein>
    <recommendedName>
        <fullName evidence="4">Secreted protein</fullName>
    </recommendedName>
</protein>
<keyword evidence="1" id="KW-0732">Signal</keyword>
<dbReference type="EMBL" id="JBHLZU010000019">
    <property type="protein sequence ID" value="MFB9906887.1"/>
    <property type="molecule type" value="Genomic_DNA"/>
</dbReference>
<evidence type="ECO:0000256" key="1">
    <source>
        <dbReference type="SAM" id="SignalP"/>
    </source>
</evidence>